<proteinExistence type="predicted"/>
<evidence type="ECO:0000313" key="1">
    <source>
        <dbReference type="EMBL" id="EHP68229.1"/>
    </source>
</evidence>
<dbReference type="Proteomes" id="UP000003980">
    <property type="component" value="Unassembled WGS sequence"/>
</dbReference>
<sequence length="68" mass="7902">MVMLEFDTSLTGEEVSLLEALNRRADFVLDEYKDYFKALAEFEKTGVLKLKGKEIYVSKRIRPMKSLP</sequence>
<dbReference type="HOGENOM" id="CLU_2784190_0_0_2"/>
<reference evidence="1 2" key="1">
    <citation type="submission" date="2012-01" db="EMBL/GenBank/DDBJ databases">
        <title>Improved High-Quality Draft sequence of Metallosphaera yellowstonensis MK1.</title>
        <authorList>
            <consortium name="US DOE Joint Genome Institute"/>
            <person name="Lucas S."/>
            <person name="Han J."/>
            <person name="Cheng J.-F."/>
            <person name="Goodwin L."/>
            <person name="Pitluck S."/>
            <person name="Peters L."/>
            <person name="Teshima H."/>
            <person name="Detter J.C."/>
            <person name="Han C."/>
            <person name="Tapia R."/>
            <person name="Land M."/>
            <person name="Hauser L."/>
            <person name="Kyrpides N."/>
            <person name="Kozubal M."/>
            <person name="Macur R.E."/>
            <person name="Jay Z."/>
            <person name="Inskeep W."/>
            <person name="Woyke T."/>
        </authorList>
    </citation>
    <scope>NUCLEOTIDE SEQUENCE [LARGE SCALE GENOMIC DNA]</scope>
    <source>
        <strain evidence="1 2">MK1</strain>
    </source>
</reference>
<protein>
    <submittedName>
        <fullName evidence="1">Uncharacterized protein</fullName>
    </submittedName>
</protein>
<accession>H2C7V3</accession>
<evidence type="ECO:0000313" key="2">
    <source>
        <dbReference type="Proteomes" id="UP000003980"/>
    </source>
</evidence>
<keyword evidence="2" id="KW-1185">Reference proteome</keyword>
<name>H2C7V3_9CREN</name>
<dbReference type="RefSeq" id="WP_009074432.1">
    <property type="nucleotide sequence ID" value="NZ_JH597770.1"/>
</dbReference>
<dbReference type="AlphaFoldDB" id="H2C7V3"/>
<organism evidence="1 2">
    <name type="scientific">Metallosphaera yellowstonensis MK1</name>
    <dbReference type="NCBI Taxonomy" id="671065"/>
    <lineage>
        <taxon>Archaea</taxon>
        <taxon>Thermoproteota</taxon>
        <taxon>Thermoprotei</taxon>
        <taxon>Sulfolobales</taxon>
        <taxon>Sulfolobaceae</taxon>
        <taxon>Metallosphaera</taxon>
    </lineage>
</organism>
<dbReference type="EMBL" id="JH597770">
    <property type="protein sequence ID" value="EHP68229.1"/>
    <property type="molecule type" value="Genomic_DNA"/>
</dbReference>
<gene>
    <name evidence="1" type="ORF">MetMK1DRAFT_00026520</name>
</gene>